<keyword evidence="2 11" id="KW-0547">Nucleotide-binding</keyword>
<name>A0A7C4VZ02_UNCW3</name>
<comment type="domain">
    <text evidence="11">The middle region has homology to RecA with ATPase motifs including the RadA KNRFG motif, while the C-terminus is homologous to Lon protease.</text>
</comment>
<evidence type="ECO:0000256" key="14">
    <source>
        <dbReference type="SAM" id="Coils"/>
    </source>
</evidence>
<feature type="short sequence motif" description="RadA KNRFG motif" evidence="11">
    <location>
        <begin position="243"/>
        <end position="247"/>
    </location>
</feature>
<feature type="domain" description="RecA family profile 1" evidence="15">
    <location>
        <begin position="54"/>
        <end position="206"/>
    </location>
</feature>
<comment type="caution">
    <text evidence="17">The sequence shown here is derived from an EMBL/GenBank/DDBJ whole genome shotgun (WGS) entry which is preliminary data.</text>
</comment>
<evidence type="ECO:0000256" key="8">
    <source>
        <dbReference type="ARBA" id="ARBA00023016"/>
    </source>
</evidence>
<comment type="function">
    <text evidence="11">Plays a role in repairing double-strand DNA breaks, probably involving stabilizing or processing branched DNA or blocked replication forks.</text>
</comment>
<dbReference type="Pfam" id="PF18073">
    <property type="entry name" value="Zn_ribbon_LapB"/>
    <property type="match status" value="1"/>
</dbReference>
<dbReference type="InterPro" id="IPR003593">
    <property type="entry name" value="AAA+_ATPase"/>
</dbReference>
<dbReference type="HAMAP" id="MF_01498">
    <property type="entry name" value="RadA_bact"/>
    <property type="match status" value="1"/>
</dbReference>
<dbReference type="SMART" id="SM00382">
    <property type="entry name" value="AAA"/>
    <property type="match status" value="1"/>
</dbReference>
<gene>
    <name evidence="11 17" type="primary">radA</name>
    <name evidence="17" type="ORF">ENT60_02240</name>
    <name evidence="16" type="ORF">ENU28_01345</name>
</gene>
<reference evidence="17" key="1">
    <citation type="journal article" date="2020" name="mSystems">
        <title>Genome- and Community-Level Interaction Insights into Carbon Utilization and Element Cycling Functions of Hydrothermarchaeota in Hydrothermal Sediment.</title>
        <authorList>
            <person name="Zhou Z."/>
            <person name="Liu Y."/>
            <person name="Xu W."/>
            <person name="Pan J."/>
            <person name="Luo Z.H."/>
            <person name="Li M."/>
        </authorList>
    </citation>
    <scope>NUCLEOTIDE SEQUENCE [LARGE SCALE GENOMIC DNA]</scope>
    <source>
        <strain evidence="17">SpSt-594</strain>
        <strain evidence="16">SpSt-655</strain>
    </source>
</reference>
<evidence type="ECO:0000313" key="16">
    <source>
        <dbReference type="EMBL" id="HGQ55093.1"/>
    </source>
</evidence>
<dbReference type="PROSITE" id="PS50162">
    <property type="entry name" value="RECA_2"/>
    <property type="match status" value="1"/>
</dbReference>
<keyword evidence="3 11" id="KW-0227">DNA damage</keyword>
<dbReference type="InterPro" id="IPR020568">
    <property type="entry name" value="Ribosomal_Su5_D2-typ_SF"/>
</dbReference>
<protein>
    <recommendedName>
        <fullName evidence="11 12">DNA repair protein RadA</fullName>
    </recommendedName>
</protein>
<feature type="coiled-coil region" evidence="14">
    <location>
        <begin position="37"/>
        <end position="64"/>
    </location>
</feature>
<feature type="binding site" evidence="11">
    <location>
        <begin position="83"/>
        <end position="90"/>
    </location>
    <ligand>
        <name>ATP</name>
        <dbReference type="ChEBI" id="CHEBI:30616"/>
    </ligand>
</feature>
<dbReference type="InterPro" id="IPR041166">
    <property type="entry name" value="Rubredoxin_2"/>
</dbReference>
<dbReference type="SUPFAM" id="SSF52540">
    <property type="entry name" value="P-loop containing nucleoside triphosphate hydrolases"/>
    <property type="match status" value="1"/>
</dbReference>
<organism evidence="17">
    <name type="scientific">candidate division WOR-3 bacterium</name>
    <dbReference type="NCBI Taxonomy" id="2052148"/>
    <lineage>
        <taxon>Bacteria</taxon>
        <taxon>Bacteria division WOR-3</taxon>
    </lineage>
</organism>
<evidence type="ECO:0000256" key="13">
    <source>
        <dbReference type="RuleBase" id="RU003555"/>
    </source>
</evidence>
<comment type="function">
    <text evidence="13">DNA-dependent ATPase involved in processing of recombination intermediates, plays a role in repairing DNA breaks. Stimulates the branch migration of RecA-mediated strand transfer reactions, allowing the 3' invading strand to extend heteroduplex DNA faster. Binds ssDNA in the presence of ADP but not other nucleotides, has ATPase activity that is stimulated by ssDNA and various branched DNA structures, but inhibited by SSB. Does not have RecA's homology-searching function.</text>
</comment>
<evidence type="ECO:0000256" key="1">
    <source>
        <dbReference type="ARBA" id="ARBA00022723"/>
    </source>
</evidence>
<keyword evidence="5" id="KW-0378">Hydrolase</keyword>
<dbReference type="Pfam" id="PF13481">
    <property type="entry name" value="AAA_25"/>
    <property type="match status" value="1"/>
</dbReference>
<dbReference type="GO" id="GO:0140664">
    <property type="term" value="F:ATP-dependent DNA damage sensor activity"/>
    <property type="evidence" value="ECO:0007669"/>
    <property type="project" value="InterPro"/>
</dbReference>
<keyword evidence="1 11" id="KW-0479">Metal-binding</keyword>
<evidence type="ECO:0000313" key="17">
    <source>
        <dbReference type="EMBL" id="HGU47366.1"/>
    </source>
</evidence>
<dbReference type="InterPro" id="IPR020588">
    <property type="entry name" value="RecA_ATP-bd"/>
</dbReference>
<evidence type="ECO:0000256" key="6">
    <source>
        <dbReference type="ARBA" id="ARBA00022833"/>
    </source>
</evidence>
<dbReference type="InterPro" id="IPR027417">
    <property type="entry name" value="P-loop_NTPase"/>
</dbReference>
<evidence type="ECO:0000256" key="11">
    <source>
        <dbReference type="HAMAP-Rule" id="MF_01498"/>
    </source>
</evidence>
<dbReference type="EMBL" id="DTBX01000051">
    <property type="protein sequence ID" value="HGQ55093.1"/>
    <property type="molecule type" value="Genomic_DNA"/>
</dbReference>
<evidence type="ECO:0000256" key="12">
    <source>
        <dbReference type="NCBIfam" id="TIGR00416"/>
    </source>
</evidence>
<keyword evidence="6 13" id="KW-0862">Zinc</keyword>
<dbReference type="NCBIfam" id="TIGR00416">
    <property type="entry name" value="sms"/>
    <property type="match status" value="1"/>
</dbReference>
<evidence type="ECO:0000259" key="15">
    <source>
        <dbReference type="PROSITE" id="PS50162"/>
    </source>
</evidence>
<dbReference type="GO" id="GO:0005829">
    <property type="term" value="C:cytosol"/>
    <property type="evidence" value="ECO:0007669"/>
    <property type="project" value="TreeGrafter"/>
</dbReference>
<keyword evidence="9 11" id="KW-0238">DNA-binding</keyword>
<sequence>MNFVCENCGYESSKWLGRCPMCGNWNTFREIKGTVKKEEKKGQLVNLAEIKEREEERIKTEIEEFDRVLGGGLVKGSLILIGGEPGIGKSTLSLQISLALLNKGFKVLYVSSEENPFQIKMRYSRLSSLKTNYEKFYLLFSPDLEEIVLQIEELNPQIVIIDSIQTIEDKKIPSVAGSINQVREATLTLLNLAKRKGLPIIIISHVTKQGLIAGPKVLEHMVDVVLYFEGDINTDYRILRCEKNRFGPANEVGIFEMQESGLQEVKNPNFLFLPHLKEEVFGLAFVPLSEGRRIIVTEIQCLATPTYFSYPQRVVQGFDIRRLSILLSVLDIQADINTGRYDIYLNIAGSLQIKETASDLGIICAVASAIRKSPIKRLTCLLGEVGLLGEIRPVSFVRERVKEVQKLGFNRIIVPKENLPISPLTNGLEIIPVNSLREVFEILNLK</sequence>
<keyword evidence="4 13" id="KW-0863">Zinc-finger</keyword>
<dbReference type="Pfam" id="PF13541">
    <property type="entry name" value="ChlI"/>
    <property type="match status" value="1"/>
</dbReference>
<keyword evidence="8 11" id="KW-0346">Stress response</keyword>
<accession>A0A7C4VZ02</accession>
<dbReference type="SUPFAM" id="SSF54211">
    <property type="entry name" value="Ribosomal protein S5 domain 2-like"/>
    <property type="match status" value="1"/>
</dbReference>
<keyword evidence="10 11" id="KW-0234">DNA repair</keyword>
<evidence type="ECO:0000256" key="2">
    <source>
        <dbReference type="ARBA" id="ARBA00022741"/>
    </source>
</evidence>
<dbReference type="GO" id="GO:0005524">
    <property type="term" value="F:ATP binding"/>
    <property type="evidence" value="ECO:0007669"/>
    <property type="project" value="UniProtKB-UniRule"/>
</dbReference>
<dbReference type="GO" id="GO:0000725">
    <property type="term" value="P:recombinational repair"/>
    <property type="evidence" value="ECO:0007669"/>
    <property type="project" value="UniProtKB-UniRule"/>
</dbReference>
<dbReference type="InterPro" id="IPR004504">
    <property type="entry name" value="DNA_repair_RadA"/>
</dbReference>
<evidence type="ECO:0000256" key="4">
    <source>
        <dbReference type="ARBA" id="ARBA00022771"/>
    </source>
</evidence>
<dbReference type="PANTHER" id="PTHR32472">
    <property type="entry name" value="DNA REPAIR PROTEIN RADA"/>
    <property type="match status" value="1"/>
</dbReference>
<dbReference type="CDD" id="cd01121">
    <property type="entry name" value="RadA_SMS_N"/>
    <property type="match status" value="1"/>
</dbReference>
<dbReference type="Gene3D" id="3.30.230.10">
    <property type="match status" value="1"/>
</dbReference>
<dbReference type="PRINTS" id="PR01874">
    <property type="entry name" value="DNAREPAIRADA"/>
</dbReference>
<dbReference type="EMBL" id="DSZH01000103">
    <property type="protein sequence ID" value="HGU47366.1"/>
    <property type="molecule type" value="Genomic_DNA"/>
</dbReference>
<evidence type="ECO:0000256" key="3">
    <source>
        <dbReference type="ARBA" id="ARBA00022763"/>
    </source>
</evidence>
<keyword evidence="7 11" id="KW-0067">ATP-binding</keyword>
<dbReference type="GO" id="GO:0016787">
    <property type="term" value="F:hydrolase activity"/>
    <property type="evidence" value="ECO:0007669"/>
    <property type="project" value="UniProtKB-KW"/>
</dbReference>
<evidence type="ECO:0000256" key="5">
    <source>
        <dbReference type="ARBA" id="ARBA00022801"/>
    </source>
</evidence>
<dbReference type="PANTHER" id="PTHR32472:SF10">
    <property type="entry name" value="DNA REPAIR PROTEIN RADA-LIKE PROTEIN"/>
    <property type="match status" value="1"/>
</dbReference>
<dbReference type="GO" id="GO:0008270">
    <property type="term" value="F:zinc ion binding"/>
    <property type="evidence" value="ECO:0007669"/>
    <property type="project" value="UniProtKB-KW"/>
</dbReference>
<evidence type="ECO:0000256" key="7">
    <source>
        <dbReference type="ARBA" id="ARBA00022840"/>
    </source>
</evidence>
<dbReference type="GO" id="GO:0003684">
    <property type="term" value="F:damaged DNA binding"/>
    <property type="evidence" value="ECO:0007669"/>
    <property type="project" value="InterPro"/>
</dbReference>
<dbReference type="FunFam" id="3.40.50.300:FF:000050">
    <property type="entry name" value="DNA repair protein RadA"/>
    <property type="match status" value="1"/>
</dbReference>
<comment type="similarity">
    <text evidence="11 13">Belongs to the RecA family. RadA subfamily.</text>
</comment>
<evidence type="ECO:0000256" key="9">
    <source>
        <dbReference type="ARBA" id="ARBA00023125"/>
    </source>
</evidence>
<keyword evidence="14" id="KW-0175">Coiled coil</keyword>
<dbReference type="AlphaFoldDB" id="A0A7C4VZ02"/>
<evidence type="ECO:0000256" key="10">
    <source>
        <dbReference type="ARBA" id="ARBA00023204"/>
    </source>
</evidence>
<dbReference type="InterPro" id="IPR014721">
    <property type="entry name" value="Ribsml_uS5_D2-typ_fold_subgr"/>
</dbReference>
<proteinExistence type="inferred from homology"/>
<feature type="region of interest" description="Lon-protease-like" evidence="11">
    <location>
        <begin position="342"/>
        <end position="446"/>
    </location>
</feature>
<dbReference type="Gene3D" id="3.40.50.300">
    <property type="entry name" value="P-loop containing nucleotide triphosphate hydrolases"/>
    <property type="match status" value="1"/>
</dbReference>